<dbReference type="AlphaFoldDB" id="H5XRG4"/>
<evidence type="ECO:0000313" key="2">
    <source>
        <dbReference type="Proteomes" id="UP000002791"/>
    </source>
</evidence>
<protein>
    <submittedName>
        <fullName evidence="1">Uncharacterized protein</fullName>
    </submittedName>
</protein>
<evidence type="ECO:0000313" key="1">
    <source>
        <dbReference type="EMBL" id="EHR63909.1"/>
    </source>
</evidence>
<dbReference type="EMBL" id="CM001440">
    <property type="protein sequence ID" value="EHR63909.1"/>
    <property type="molecule type" value="Genomic_DNA"/>
</dbReference>
<sequence>MACMSAKRSGVDRARAFLLTHARPLERRLSEVVLTEVARPEAALAVLDLLRGHRNADGGLGHALEPDVRAPTSQPLAVDFALDVVEQVLDSPTGDVDEVRAACRSFARSLVPYLESVTTPDGGVPIVVDSVAEFPRAAHWGDGRFPAGLNPTAGIATRLRKAGMTAPWLDAADEFCRSRIESLTEWDGHSMLNVVTYLGGVDDRGWAARQLDVVQARLADLPHFNLYPAEKYGVTPLDVAPRPDDPGRALFPAAAVEAHLDFCEAAQTDDGGWELSWEPPGPAAELEWRGVLAVRNARLLLLNGRD</sequence>
<dbReference type="eggNOG" id="COG3612">
    <property type="taxonomic scope" value="Bacteria"/>
</dbReference>
<proteinExistence type="predicted"/>
<keyword evidence="2" id="KW-1185">Reference proteome</keyword>
<dbReference type="Proteomes" id="UP000002791">
    <property type="component" value="Chromosome"/>
</dbReference>
<organism evidence="1 2">
    <name type="scientific">Saccharomonospora cyanea NA-134</name>
    <dbReference type="NCBI Taxonomy" id="882082"/>
    <lineage>
        <taxon>Bacteria</taxon>
        <taxon>Bacillati</taxon>
        <taxon>Actinomycetota</taxon>
        <taxon>Actinomycetes</taxon>
        <taxon>Pseudonocardiales</taxon>
        <taxon>Pseudonocardiaceae</taxon>
        <taxon>Saccharomonospora</taxon>
    </lineage>
</organism>
<reference evidence="1 2" key="1">
    <citation type="submission" date="2011-11" db="EMBL/GenBank/DDBJ databases">
        <title>The Noncontiguous Finished sequence of Saccharomonospora cyanea NA-134.</title>
        <authorList>
            <consortium name="US DOE Joint Genome Institute"/>
            <person name="Lucas S."/>
            <person name="Han J."/>
            <person name="Lapidus A."/>
            <person name="Cheng J.-F."/>
            <person name="Goodwin L."/>
            <person name="Pitluck S."/>
            <person name="Peters L."/>
            <person name="Ovchinnikova G."/>
            <person name="Lu M."/>
            <person name="Detter J.C."/>
            <person name="Han C."/>
            <person name="Tapia R."/>
            <person name="Land M."/>
            <person name="Hauser L."/>
            <person name="Kyrpides N."/>
            <person name="Ivanova N."/>
            <person name="Pagani I."/>
            <person name="Brambilla E.-M."/>
            <person name="Klenk H.-P."/>
            <person name="Woyke T."/>
        </authorList>
    </citation>
    <scope>NUCLEOTIDE SEQUENCE [LARGE SCALE GENOMIC DNA]</scope>
    <source>
        <strain evidence="1 2">NA-134</strain>
    </source>
</reference>
<name>H5XRG4_9PSEU</name>
<dbReference type="HOGENOM" id="CLU_051344_0_0_11"/>
<gene>
    <name evidence="1" type="ORF">SaccyDRAFT_5115</name>
</gene>
<accession>H5XRG4</accession>
<dbReference type="STRING" id="882082.SaccyDRAFT_5115"/>